<dbReference type="Proteomes" id="UP000621516">
    <property type="component" value="Unassembled WGS sequence"/>
</dbReference>
<evidence type="ECO:0000259" key="6">
    <source>
        <dbReference type="PROSITE" id="PS51898"/>
    </source>
</evidence>
<evidence type="ECO:0000256" key="5">
    <source>
        <dbReference type="PROSITE-ProRule" id="PRU01248"/>
    </source>
</evidence>
<feature type="domain" description="Core-binding (CB)" evidence="7">
    <location>
        <begin position="103"/>
        <end position="185"/>
    </location>
</feature>
<evidence type="ECO:0000313" key="8">
    <source>
        <dbReference type="EMBL" id="MBD0823468.1"/>
    </source>
</evidence>
<dbReference type="PROSITE" id="PS51898">
    <property type="entry name" value="TYR_RECOMBINASE"/>
    <property type="match status" value="1"/>
</dbReference>
<dbReference type="InterPro" id="IPR025269">
    <property type="entry name" value="SAM-like_dom"/>
</dbReference>
<dbReference type="Gene3D" id="1.10.150.130">
    <property type="match status" value="1"/>
</dbReference>
<comment type="caution">
    <text evidence="8">The sequence shown here is derived from an EMBL/GenBank/DDBJ whole genome shotgun (WGS) entry which is preliminary data.</text>
</comment>
<dbReference type="EMBL" id="JACVXD010000002">
    <property type="protein sequence ID" value="MBD0823468.1"/>
    <property type="molecule type" value="Genomic_DNA"/>
</dbReference>
<dbReference type="Pfam" id="PF17293">
    <property type="entry name" value="Arm-DNA-bind_5"/>
    <property type="match status" value="1"/>
</dbReference>
<gene>
    <name evidence="8" type="ORF">ICJ85_05490</name>
</gene>
<keyword evidence="9" id="KW-1185">Reference proteome</keyword>
<accession>A0A8J6UAR5</accession>
<dbReference type="PANTHER" id="PTHR30349">
    <property type="entry name" value="PHAGE INTEGRASE-RELATED"/>
    <property type="match status" value="1"/>
</dbReference>
<evidence type="ECO:0000256" key="3">
    <source>
        <dbReference type="ARBA" id="ARBA00023125"/>
    </source>
</evidence>
<dbReference type="InterPro" id="IPR011010">
    <property type="entry name" value="DNA_brk_join_enz"/>
</dbReference>
<dbReference type="PANTHER" id="PTHR30349:SF64">
    <property type="entry name" value="PROPHAGE INTEGRASE INTD-RELATED"/>
    <property type="match status" value="1"/>
</dbReference>
<dbReference type="RefSeq" id="WP_188222772.1">
    <property type="nucleotide sequence ID" value="NZ_JACVXD010000002.1"/>
</dbReference>
<keyword evidence="2" id="KW-0229">DNA integration</keyword>
<proteinExistence type="inferred from homology"/>
<keyword evidence="3 5" id="KW-0238">DNA-binding</keyword>
<keyword evidence="4" id="KW-0233">DNA recombination</keyword>
<dbReference type="InterPro" id="IPR050090">
    <property type="entry name" value="Tyrosine_recombinase_XerCD"/>
</dbReference>
<dbReference type="GO" id="GO:0003677">
    <property type="term" value="F:DNA binding"/>
    <property type="evidence" value="ECO:0007669"/>
    <property type="project" value="UniProtKB-UniRule"/>
</dbReference>
<dbReference type="Pfam" id="PF13102">
    <property type="entry name" value="Phage_int_SAM_5"/>
    <property type="match status" value="1"/>
</dbReference>
<evidence type="ECO:0000256" key="4">
    <source>
        <dbReference type="ARBA" id="ARBA00023172"/>
    </source>
</evidence>
<sequence length="403" mass="46671">MANVKTILDTRRAKSDGNYNIIYRIIHYKKVYTINSGYSIPKLFWDGTKREVSTNHPNAKLINIKLFEEHYKIQHALLILDDQFTIEKLKMMLDGKSSDKAVDTFEVFANKLIKQMLDAKRTGNAIAYQAAVNRLIKYCGKDISFIELNYELLDGFIHHLKASGLKQNSIASYLRSIRAIYNKAIKHKLVGRAYYPFSDITVKVEKTPSRAISKEAIIKLNRIDLEVNSAPWQALQYFMLSFYLRGISFTDMAYLKHGNICGNRIEYQRRKTHKHYSMKLFSPAKEILNNFCSNGDYLLPILSNSITEDSVEAKKILLQWIKTTNKYLKRLSKQANLPISITTYTARYSFAQIAKQLGYSNEMIAEALGHEYGNKTTNIYLDRFNYKTLDKMHSTIIKFVIRD</sequence>
<dbReference type="Gene3D" id="1.10.443.10">
    <property type="entry name" value="Intergrase catalytic core"/>
    <property type="match status" value="1"/>
</dbReference>
<evidence type="ECO:0000313" key="9">
    <source>
        <dbReference type="Proteomes" id="UP000621516"/>
    </source>
</evidence>
<name>A0A8J6UAR5_9FLAO</name>
<dbReference type="InterPro" id="IPR044068">
    <property type="entry name" value="CB"/>
</dbReference>
<dbReference type="GO" id="GO:0015074">
    <property type="term" value="P:DNA integration"/>
    <property type="evidence" value="ECO:0007669"/>
    <property type="project" value="UniProtKB-KW"/>
</dbReference>
<comment type="similarity">
    <text evidence="1">Belongs to the 'phage' integrase family.</text>
</comment>
<dbReference type="AlphaFoldDB" id="A0A8J6UAR5"/>
<dbReference type="InterPro" id="IPR010998">
    <property type="entry name" value="Integrase_recombinase_N"/>
</dbReference>
<feature type="domain" description="Tyr recombinase" evidence="6">
    <location>
        <begin position="207"/>
        <end position="394"/>
    </location>
</feature>
<dbReference type="InterPro" id="IPR002104">
    <property type="entry name" value="Integrase_catalytic"/>
</dbReference>
<dbReference type="InterPro" id="IPR035386">
    <property type="entry name" value="Arm-DNA-bind_5"/>
</dbReference>
<reference evidence="8 9" key="1">
    <citation type="journal article" date="2018" name="J. Microbiol.">
        <title>Aestuariibaculum marinum sp. nov., a marine bacterium isolated from seawater in South Korea.</title>
        <authorList>
            <person name="Choi J."/>
            <person name="Lee D."/>
            <person name="Jang J.H."/>
            <person name="Cha S."/>
            <person name="Seo T."/>
        </authorList>
    </citation>
    <scope>NUCLEOTIDE SEQUENCE [LARGE SCALE GENOMIC DNA]</scope>
    <source>
        <strain evidence="8 9">IP7</strain>
    </source>
</reference>
<protein>
    <submittedName>
        <fullName evidence="8">Site-specific integrase</fullName>
    </submittedName>
</protein>
<dbReference type="PROSITE" id="PS51900">
    <property type="entry name" value="CB"/>
    <property type="match status" value="1"/>
</dbReference>
<evidence type="ECO:0000256" key="2">
    <source>
        <dbReference type="ARBA" id="ARBA00022908"/>
    </source>
</evidence>
<dbReference type="InterPro" id="IPR013762">
    <property type="entry name" value="Integrase-like_cat_sf"/>
</dbReference>
<organism evidence="8 9">
    <name type="scientific">Aestuariibaculum marinum</name>
    <dbReference type="NCBI Taxonomy" id="2683592"/>
    <lineage>
        <taxon>Bacteria</taxon>
        <taxon>Pseudomonadati</taxon>
        <taxon>Bacteroidota</taxon>
        <taxon>Flavobacteriia</taxon>
        <taxon>Flavobacteriales</taxon>
        <taxon>Flavobacteriaceae</taxon>
    </lineage>
</organism>
<evidence type="ECO:0000259" key="7">
    <source>
        <dbReference type="PROSITE" id="PS51900"/>
    </source>
</evidence>
<evidence type="ECO:0000256" key="1">
    <source>
        <dbReference type="ARBA" id="ARBA00008857"/>
    </source>
</evidence>
<dbReference type="GO" id="GO:0006310">
    <property type="term" value="P:DNA recombination"/>
    <property type="evidence" value="ECO:0007669"/>
    <property type="project" value="UniProtKB-KW"/>
</dbReference>
<dbReference type="SUPFAM" id="SSF56349">
    <property type="entry name" value="DNA breaking-rejoining enzymes"/>
    <property type="match status" value="1"/>
</dbReference>